<comment type="subcellular location">
    <subcellularLocation>
        <location evidence="11">Nucleus</location>
    </subcellularLocation>
    <subcellularLocation>
        <location evidence="11">Mitochondrion</location>
    </subcellularLocation>
</comment>
<feature type="compositionally biased region" description="Low complexity" evidence="12">
    <location>
        <begin position="16"/>
        <end position="26"/>
    </location>
</feature>
<dbReference type="AlphaFoldDB" id="A0A2V5H7W4"/>
<dbReference type="Gene3D" id="3.40.50.300">
    <property type="entry name" value="P-loop containing nucleotide triphosphate hydrolases"/>
    <property type="match status" value="2"/>
</dbReference>
<dbReference type="InterPro" id="IPR011257">
    <property type="entry name" value="DNA_glycosylase"/>
</dbReference>
<keyword evidence="11" id="KW-0496">Mitochondrion</keyword>
<dbReference type="FunFam" id="1.10.1670.10:FF:000003">
    <property type="entry name" value="Endonuclease III homolog"/>
    <property type="match status" value="1"/>
</dbReference>
<comment type="similarity">
    <text evidence="1">Belongs to the DNA2/NAM7 helicase family.</text>
</comment>
<dbReference type="SMART" id="SM00478">
    <property type="entry name" value="ENDO3c"/>
    <property type="match status" value="1"/>
</dbReference>
<evidence type="ECO:0000256" key="6">
    <source>
        <dbReference type="ARBA" id="ARBA00022806"/>
    </source>
</evidence>
<dbReference type="InterPro" id="IPR004036">
    <property type="entry name" value="Endonuclease-III-like_CS2"/>
</dbReference>
<dbReference type="PROSITE" id="PS01155">
    <property type="entry name" value="ENDONUCLEASE_III_2"/>
    <property type="match status" value="1"/>
</dbReference>
<dbReference type="PANTHER" id="PTHR43788">
    <property type="entry name" value="DNA2/NAM7 HELICASE FAMILY MEMBER"/>
    <property type="match status" value="1"/>
</dbReference>
<dbReference type="GO" id="GO:0005634">
    <property type="term" value="C:nucleus"/>
    <property type="evidence" value="ECO:0007669"/>
    <property type="project" value="UniProtKB-SubCell"/>
</dbReference>
<dbReference type="Pfam" id="PF13087">
    <property type="entry name" value="AAA_12"/>
    <property type="match status" value="1"/>
</dbReference>
<dbReference type="GO" id="GO:0006285">
    <property type="term" value="P:base-excision repair, AP site formation"/>
    <property type="evidence" value="ECO:0007669"/>
    <property type="project" value="UniProtKB-UniRule"/>
</dbReference>
<keyword evidence="3" id="KW-0547">Nucleotide-binding</keyword>
<dbReference type="GO" id="GO:0005694">
    <property type="term" value="C:chromosome"/>
    <property type="evidence" value="ECO:0007669"/>
    <property type="project" value="UniProtKB-ARBA"/>
</dbReference>
<dbReference type="SMART" id="SM00487">
    <property type="entry name" value="DEXDc"/>
    <property type="match status" value="1"/>
</dbReference>
<dbReference type="FunFam" id="3.40.50.300:FF:000326">
    <property type="entry name" value="P-loop containing nucleoside triphosphate hydrolase"/>
    <property type="match status" value="1"/>
</dbReference>
<feature type="compositionally biased region" description="Basic and acidic residues" evidence="12">
    <location>
        <begin position="1"/>
        <end position="11"/>
    </location>
</feature>
<dbReference type="EC" id="4.2.99.18" evidence="11"/>
<dbReference type="CDD" id="cd00056">
    <property type="entry name" value="ENDO3c"/>
    <property type="match status" value="1"/>
</dbReference>
<dbReference type="SMART" id="SM00382">
    <property type="entry name" value="AAA"/>
    <property type="match status" value="1"/>
</dbReference>
<dbReference type="Gene3D" id="1.10.340.30">
    <property type="entry name" value="Hypothetical protein, domain 2"/>
    <property type="match status" value="1"/>
</dbReference>
<keyword evidence="5 11" id="KW-0378">Hydrolase</keyword>
<evidence type="ECO:0000256" key="9">
    <source>
        <dbReference type="ARBA" id="ARBA00023295"/>
    </source>
</evidence>
<dbReference type="Gene3D" id="2.40.30.270">
    <property type="match status" value="1"/>
</dbReference>
<comment type="function">
    <text evidence="11">Bifunctional DNA N-glycosylase with associated apurinic/apyrimidinic (AP) lyase function that catalyzes the first step in base excision repair (BER), the primary repair pathway for the repair of oxidative DNA damage. The DNA N-glycosylase activity releases the damaged DNA base from DNA by cleaving the N-glycosidic bond, leaving an AP site. The AP lyase activity cleaves the phosphodiester bond 3' to the AP site by a beta-elimination. Primarily recognizes and repairs oxidative base damage of pyrimidines.</text>
</comment>
<name>A0A2V5H7W4_ASPV1</name>
<evidence type="ECO:0000256" key="8">
    <source>
        <dbReference type="ARBA" id="ARBA00023204"/>
    </source>
</evidence>
<proteinExistence type="inferred from homology"/>
<gene>
    <name evidence="11" type="primary">NTH1</name>
    <name evidence="16" type="ORF">BO99DRAFT_483546</name>
</gene>
<dbReference type="GO" id="GO:0003677">
    <property type="term" value="F:DNA binding"/>
    <property type="evidence" value="ECO:0007669"/>
    <property type="project" value="UniProtKB-UniRule"/>
</dbReference>
<feature type="domain" description="AAA+ ATPase" evidence="13">
    <location>
        <begin position="673"/>
        <end position="910"/>
    </location>
</feature>
<evidence type="ECO:0000256" key="2">
    <source>
        <dbReference type="ARBA" id="ARBA00008343"/>
    </source>
</evidence>
<dbReference type="InterPro" id="IPR003593">
    <property type="entry name" value="AAA+_ATPase"/>
</dbReference>
<dbReference type="InterPro" id="IPR027417">
    <property type="entry name" value="P-loop_NTPase"/>
</dbReference>
<dbReference type="HAMAP" id="MF_03183">
    <property type="entry name" value="Endonuclease_III_Nth"/>
    <property type="match status" value="1"/>
</dbReference>
<dbReference type="SUPFAM" id="SSF48150">
    <property type="entry name" value="DNA-glycosylase"/>
    <property type="match status" value="1"/>
</dbReference>
<dbReference type="InterPro" id="IPR050534">
    <property type="entry name" value="Coronavir_polyprotein_1ab"/>
</dbReference>
<feature type="region of interest" description="Disordered" evidence="12">
    <location>
        <begin position="1"/>
        <end position="43"/>
    </location>
</feature>
<dbReference type="Gene3D" id="1.10.1670.10">
    <property type="entry name" value="Helix-hairpin-Helix base-excision DNA repair enzymes (C-terminal)"/>
    <property type="match status" value="1"/>
</dbReference>
<dbReference type="PANTHER" id="PTHR43788:SF8">
    <property type="entry name" value="DNA-BINDING PROTEIN SMUBP-2"/>
    <property type="match status" value="1"/>
</dbReference>
<dbReference type="Pfam" id="PF00633">
    <property type="entry name" value="HHH"/>
    <property type="match status" value="1"/>
</dbReference>
<dbReference type="InterPro" id="IPR014001">
    <property type="entry name" value="Helicase_ATP-bd"/>
</dbReference>
<dbReference type="CDD" id="cd18808">
    <property type="entry name" value="SF1_C_Upf1"/>
    <property type="match status" value="1"/>
</dbReference>
<feature type="compositionally biased region" description="Basic residues" evidence="12">
    <location>
        <begin position="358"/>
        <end position="374"/>
    </location>
</feature>
<keyword evidence="4 11" id="KW-0227">DNA damage</keyword>
<dbReference type="Proteomes" id="UP000249829">
    <property type="component" value="Unassembled WGS sequence"/>
</dbReference>
<evidence type="ECO:0000313" key="16">
    <source>
        <dbReference type="EMBL" id="PYI17013.1"/>
    </source>
</evidence>
<evidence type="ECO:0000256" key="10">
    <source>
        <dbReference type="ARBA" id="ARBA00048432"/>
    </source>
</evidence>
<dbReference type="OMA" id="EVRESKI"/>
<keyword evidence="9 11" id="KW-0326">Glycosidase</keyword>
<evidence type="ECO:0000256" key="1">
    <source>
        <dbReference type="ARBA" id="ARBA00007913"/>
    </source>
</evidence>
<dbReference type="GO" id="GO:0043139">
    <property type="term" value="F:5'-3' DNA helicase activity"/>
    <property type="evidence" value="ECO:0007669"/>
    <property type="project" value="TreeGrafter"/>
</dbReference>
<dbReference type="GO" id="GO:0016887">
    <property type="term" value="F:ATP hydrolysis activity"/>
    <property type="evidence" value="ECO:0007669"/>
    <property type="project" value="RHEA"/>
</dbReference>
<dbReference type="Pfam" id="PF13086">
    <property type="entry name" value="AAA_11"/>
    <property type="match status" value="1"/>
</dbReference>
<dbReference type="InterPro" id="IPR041677">
    <property type="entry name" value="DNA2/NAM7_AAA_11"/>
</dbReference>
<evidence type="ECO:0000256" key="5">
    <source>
        <dbReference type="ARBA" id="ARBA00022801"/>
    </source>
</evidence>
<evidence type="ECO:0000256" key="7">
    <source>
        <dbReference type="ARBA" id="ARBA00022840"/>
    </source>
</evidence>
<dbReference type="GO" id="GO:0005739">
    <property type="term" value="C:mitochondrion"/>
    <property type="evidence" value="ECO:0007669"/>
    <property type="project" value="UniProtKB-SubCell"/>
</dbReference>
<feature type="domain" description="Helicase ATP-binding" evidence="15">
    <location>
        <begin position="655"/>
        <end position="937"/>
    </location>
</feature>
<evidence type="ECO:0000259" key="13">
    <source>
        <dbReference type="SMART" id="SM00382"/>
    </source>
</evidence>
<keyword evidence="17" id="KW-1185">Reference proteome</keyword>
<keyword evidence="8 11" id="KW-0234">DNA repair</keyword>
<comment type="catalytic activity">
    <reaction evidence="10">
        <text>ATP + H2O = ADP + phosphate + H(+)</text>
        <dbReference type="Rhea" id="RHEA:13065"/>
        <dbReference type="ChEBI" id="CHEBI:15377"/>
        <dbReference type="ChEBI" id="CHEBI:15378"/>
        <dbReference type="ChEBI" id="CHEBI:30616"/>
        <dbReference type="ChEBI" id="CHEBI:43474"/>
        <dbReference type="ChEBI" id="CHEBI:456216"/>
        <dbReference type="EC" id="3.6.4.12"/>
    </reaction>
    <physiologicalReaction direction="left-to-right" evidence="10">
        <dbReference type="Rhea" id="RHEA:13066"/>
    </physiologicalReaction>
</comment>
<dbReference type="InterPro" id="IPR030841">
    <property type="entry name" value="NTH1"/>
</dbReference>
<feature type="compositionally biased region" description="Polar residues" evidence="12">
    <location>
        <begin position="386"/>
        <end position="398"/>
    </location>
</feature>
<protein>
    <recommendedName>
        <fullName evidence="11">Endonuclease III homolog</fullName>
        <ecNumber evidence="11">3.2.2.-</ecNumber>
        <ecNumber evidence="11">4.2.99.18</ecNumber>
    </recommendedName>
    <alternativeName>
        <fullName evidence="11">Bifunctional DNA N-glycosylase/DNA-(apurinic or apyrimidinic site) lyase</fullName>
        <shortName evidence="11">DNA glycosylase/AP lyase</shortName>
    </alternativeName>
</protein>
<dbReference type="SUPFAM" id="SSF52540">
    <property type="entry name" value="P-loop containing nucleoside triphosphate hydrolases"/>
    <property type="match status" value="1"/>
</dbReference>
<comment type="catalytic activity">
    <reaction evidence="11">
        <text>2'-deoxyribonucleotide-(2'-deoxyribose 5'-phosphate)-2'-deoxyribonucleotide-DNA = a 3'-end 2'-deoxyribonucleotide-(2,3-dehydro-2,3-deoxyribose 5'-phosphate)-DNA + a 5'-end 5'-phospho-2'-deoxyribonucleoside-DNA + H(+)</text>
        <dbReference type="Rhea" id="RHEA:66592"/>
        <dbReference type="Rhea" id="RHEA-COMP:13180"/>
        <dbReference type="Rhea" id="RHEA-COMP:16897"/>
        <dbReference type="Rhea" id="RHEA-COMP:17067"/>
        <dbReference type="ChEBI" id="CHEBI:15378"/>
        <dbReference type="ChEBI" id="CHEBI:136412"/>
        <dbReference type="ChEBI" id="CHEBI:157695"/>
        <dbReference type="ChEBI" id="CHEBI:167181"/>
        <dbReference type="EC" id="4.2.99.18"/>
    </reaction>
</comment>
<dbReference type="InterPro" id="IPR023170">
    <property type="entry name" value="HhH_base_excis_C"/>
</dbReference>
<sequence>MRTSRTAKETTRVVQALALSAPSARSSRTRSARTPADATQTSLRVETTVKEEVVEKPAARSRRVPARKVKVEDGTYTVEPPSNWETIYATVKKMREDNPTAPVDTMGCAELYWRASSPRDRRFQTLIALMLSSQTKDTVTAVAMQRLHTELGDGPPVAIKVEPDDDNDDRKALEPMQDSTLNLENILAVSPERLNELIRTVGFHNNKTKYIKAAALILRDQYDSDIPSTPTELMSLPGVGPKMAFLCMSAAWGKHEGIGVDVHVHRITNLWGWHKTKNPEETRKALESWLPKDKWHEINKLLVGLGQTVCLPIGRRCGDCDLAGTKLCKSEIRGMASKPTASERKTTIPPPAQENQPPHHKSHTRLPHHSKQPHTRTELTTNLTTSPRSPQTKANPTSLKMKPQSPPISIPAFATTQLHHLKTEHSLEIASSTLSTASVAASPATRRTLQATGHALTGLVLSQTRTGLGGRLVGEFVPDAATASSNNSKGGGDGTQGGNNGKDDGRLRLPAHGIRVGDVVRCLEISHSSSSAGAAKKGKKDGGGAGGSGEGGKKAPEGVVTRVGEGAVWVAFGQQGAAASAGGKKEEDEGVEELWGKRVWFVKLANDVTFRRMNQTMDRMAKMQESDHTHFMRVAFGHTTPLTPDYDVCKDMELTDPTLNDSQKEAIRFALASRDIALIHGPPGTGKTHTLIELIVQLVQRKQRVLVCGPSNISVDNIVERLVPKKIPVVRIGHPARLLPAVLDHSLEVLTQTSEAAGIVRDVRREIDQKQASIRKTRSGRERRAIYDDLKQLRREYRERETKCVADLVRESSVVLATLHGAGGHQLRGQKFDVVVIDEASQALEPQCWIPLLPASKVILAGDHLQLPPTVKSTREQTKTSSAEAGVELLPDVSLETTLFDRLLATHGPGIKRMLTTQYRMHETIMQFPSQELYESKLIAAEAVRARRLADLPFEVQATDDTIAPLVFWDTQGGDFPETAEESGLGKSEKLLGESKSNSMEALVVGQHVDALVAAGVQPSDIAVITPYNGQLAVLSQMLREKYPDLELGSVDGFQGREKEAVVVSLVRSNEAHEVGFLAEKRRLNVAMTRPKRHLCICGDSETISQGNGFLKRWMEFLEEQADLRYPDAGTFL</sequence>
<feature type="domain" description="HhH-GPD" evidence="14">
    <location>
        <begin position="131"/>
        <end position="308"/>
    </location>
</feature>
<dbReference type="InterPro" id="IPR003265">
    <property type="entry name" value="HhH-GPD_domain"/>
</dbReference>
<dbReference type="CDD" id="cd18044">
    <property type="entry name" value="DEXXQc_SMUBP2"/>
    <property type="match status" value="1"/>
</dbReference>
<keyword evidence="6" id="KW-0347">Helicase</keyword>
<evidence type="ECO:0000256" key="3">
    <source>
        <dbReference type="ARBA" id="ARBA00022741"/>
    </source>
</evidence>
<feature type="compositionally biased region" description="Gly residues" evidence="12">
    <location>
        <begin position="489"/>
        <end position="500"/>
    </location>
</feature>
<dbReference type="EC" id="3.2.2.-" evidence="11"/>
<keyword evidence="7" id="KW-0067">ATP-binding</keyword>
<dbReference type="GO" id="GO:0000703">
    <property type="term" value="F:oxidized pyrimidine nucleobase lesion DNA N-glycosylase activity"/>
    <property type="evidence" value="ECO:0007669"/>
    <property type="project" value="UniProtKB-UniRule"/>
</dbReference>
<dbReference type="EMBL" id="KZ825162">
    <property type="protein sequence ID" value="PYI17013.1"/>
    <property type="molecule type" value="Genomic_DNA"/>
</dbReference>
<dbReference type="Pfam" id="PF00730">
    <property type="entry name" value="HhH-GPD"/>
    <property type="match status" value="1"/>
</dbReference>
<organism evidence="16 17">
    <name type="scientific">Aspergillus violaceofuscus (strain CBS 115571)</name>
    <dbReference type="NCBI Taxonomy" id="1450538"/>
    <lineage>
        <taxon>Eukaryota</taxon>
        <taxon>Fungi</taxon>
        <taxon>Dikarya</taxon>
        <taxon>Ascomycota</taxon>
        <taxon>Pezizomycotina</taxon>
        <taxon>Eurotiomycetes</taxon>
        <taxon>Eurotiomycetidae</taxon>
        <taxon>Eurotiales</taxon>
        <taxon>Aspergillaceae</taxon>
        <taxon>Aspergillus</taxon>
    </lineage>
</organism>
<dbReference type="InterPro" id="IPR041679">
    <property type="entry name" value="DNA2/NAM7-like_C"/>
</dbReference>
<dbReference type="InterPro" id="IPR047187">
    <property type="entry name" value="SF1_C_Upf1"/>
</dbReference>
<comment type="similarity">
    <text evidence="2 11">Belongs to the Nth/MutY family.</text>
</comment>
<evidence type="ECO:0000259" key="15">
    <source>
        <dbReference type="SMART" id="SM00487"/>
    </source>
</evidence>
<feature type="region of interest" description="Disordered" evidence="12">
    <location>
        <begin position="481"/>
        <end position="509"/>
    </location>
</feature>
<evidence type="ECO:0000256" key="11">
    <source>
        <dbReference type="HAMAP-Rule" id="MF_03183"/>
    </source>
</evidence>
<feature type="region of interest" description="Disordered" evidence="12">
    <location>
        <begin position="530"/>
        <end position="557"/>
    </location>
</feature>
<reference evidence="16 17" key="1">
    <citation type="submission" date="2018-02" db="EMBL/GenBank/DDBJ databases">
        <title>The genomes of Aspergillus section Nigri reveals drivers in fungal speciation.</title>
        <authorList>
            <consortium name="DOE Joint Genome Institute"/>
            <person name="Vesth T.C."/>
            <person name="Nybo J."/>
            <person name="Theobald S."/>
            <person name="Brandl J."/>
            <person name="Frisvad J.C."/>
            <person name="Nielsen K.F."/>
            <person name="Lyhne E.K."/>
            <person name="Kogle M.E."/>
            <person name="Kuo A."/>
            <person name="Riley R."/>
            <person name="Clum A."/>
            <person name="Nolan M."/>
            <person name="Lipzen A."/>
            <person name="Salamov A."/>
            <person name="Henrissat B."/>
            <person name="Wiebenga A."/>
            <person name="De vries R.P."/>
            <person name="Grigoriev I.V."/>
            <person name="Mortensen U.H."/>
            <person name="Andersen M.R."/>
            <person name="Baker S.E."/>
        </authorList>
    </citation>
    <scope>NUCLEOTIDE SEQUENCE [LARGE SCALE GENOMIC DNA]</scope>
    <source>
        <strain evidence="16 17">CBS 115571</strain>
    </source>
</reference>
<dbReference type="GO" id="GO:0140078">
    <property type="term" value="F:class I DNA-(apurinic or apyrimidinic site) endonuclease activity"/>
    <property type="evidence" value="ECO:0007669"/>
    <property type="project" value="UniProtKB-EC"/>
</dbReference>
<comment type="caution">
    <text evidence="11">Lacks conserved residue(s) required for the propagation of feature annotation.</text>
</comment>
<dbReference type="FunFam" id="1.10.340.30:FF:000014">
    <property type="entry name" value="Endonuclease III homolog"/>
    <property type="match status" value="1"/>
</dbReference>
<evidence type="ECO:0000256" key="4">
    <source>
        <dbReference type="ARBA" id="ARBA00022763"/>
    </source>
</evidence>
<accession>A0A2V5H7W4</accession>
<dbReference type="InterPro" id="IPR000445">
    <property type="entry name" value="HhH_motif"/>
</dbReference>
<dbReference type="GO" id="GO:0005524">
    <property type="term" value="F:ATP binding"/>
    <property type="evidence" value="ECO:0007669"/>
    <property type="project" value="UniProtKB-KW"/>
</dbReference>
<evidence type="ECO:0000313" key="17">
    <source>
        <dbReference type="Proteomes" id="UP000249829"/>
    </source>
</evidence>
<evidence type="ECO:0000256" key="12">
    <source>
        <dbReference type="SAM" id="MobiDB-lite"/>
    </source>
</evidence>
<keyword evidence="11" id="KW-0539">Nucleus</keyword>
<evidence type="ECO:0000259" key="14">
    <source>
        <dbReference type="SMART" id="SM00478"/>
    </source>
</evidence>
<feature type="region of interest" description="Disordered" evidence="12">
    <location>
        <begin position="335"/>
        <end position="410"/>
    </location>
</feature>
<keyword evidence="11" id="KW-0456">Lyase</keyword>